<accession>A0ABV9H130</accession>
<organism evidence="1 2">
    <name type="scientific">Comamonas nitrativorans</name>
    <dbReference type="NCBI Taxonomy" id="108437"/>
    <lineage>
        <taxon>Bacteria</taxon>
        <taxon>Pseudomonadati</taxon>
        <taxon>Pseudomonadota</taxon>
        <taxon>Betaproteobacteria</taxon>
        <taxon>Burkholderiales</taxon>
        <taxon>Comamonadaceae</taxon>
        <taxon>Comamonas</taxon>
    </lineage>
</organism>
<evidence type="ECO:0000313" key="1">
    <source>
        <dbReference type="EMBL" id="MFC4623088.1"/>
    </source>
</evidence>
<sequence length="200" mass="22379">MQASKFAAEVSMIVTIPAPLGTSHIAALCNDLVPDFVPVVVQCSPDRGAPVNDCFTQVAHHVQRNGGERVIGWALWEMPHVMLEAEFHAVWRRPSDGKLIDLSPREFHFSEIHFLPDSTRTYAGRQVDNVRRALCNDAKLKQFIYLKGRQFALLNAGELANHHGVIDSSVASRRLIKEYNAITKQLNTLIPSLTKLTRSQ</sequence>
<proteinExistence type="predicted"/>
<keyword evidence="2" id="KW-1185">Reference proteome</keyword>
<name>A0ABV9H130_9BURK</name>
<gene>
    <name evidence="1" type="ORF">ACFO3A_12795</name>
</gene>
<reference evidence="2" key="1">
    <citation type="journal article" date="2019" name="Int. J. Syst. Evol. Microbiol.">
        <title>The Global Catalogue of Microorganisms (GCM) 10K type strain sequencing project: providing services to taxonomists for standard genome sequencing and annotation.</title>
        <authorList>
            <consortium name="The Broad Institute Genomics Platform"/>
            <consortium name="The Broad Institute Genome Sequencing Center for Infectious Disease"/>
            <person name="Wu L."/>
            <person name="Ma J."/>
        </authorList>
    </citation>
    <scope>NUCLEOTIDE SEQUENCE [LARGE SCALE GENOMIC DNA]</scope>
    <source>
        <strain evidence="2">JCM 11650</strain>
    </source>
</reference>
<dbReference type="Proteomes" id="UP001595967">
    <property type="component" value="Unassembled WGS sequence"/>
</dbReference>
<protein>
    <submittedName>
        <fullName evidence="1">Uncharacterized protein</fullName>
    </submittedName>
</protein>
<evidence type="ECO:0000313" key="2">
    <source>
        <dbReference type="Proteomes" id="UP001595967"/>
    </source>
</evidence>
<dbReference type="EMBL" id="JBHSEW010000011">
    <property type="protein sequence ID" value="MFC4623088.1"/>
    <property type="molecule type" value="Genomic_DNA"/>
</dbReference>
<comment type="caution">
    <text evidence="1">The sequence shown here is derived from an EMBL/GenBank/DDBJ whole genome shotgun (WGS) entry which is preliminary data.</text>
</comment>
<dbReference type="RefSeq" id="WP_377726987.1">
    <property type="nucleotide sequence ID" value="NZ_JBHSEW010000011.1"/>
</dbReference>